<organism evidence="1 2">
    <name type="scientific">Bauhinia variegata</name>
    <name type="common">Purple orchid tree</name>
    <name type="synonym">Phanera variegata</name>
    <dbReference type="NCBI Taxonomy" id="167791"/>
    <lineage>
        <taxon>Eukaryota</taxon>
        <taxon>Viridiplantae</taxon>
        <taxon>Streptophyta</taxon>
        <taxon>Embryophyta</taxon>
        <taxon>Tracheophyta</taxon>
        <taxon>Spermatophyta</taxon>
        <taxon>Magnoliopsida</taxon>
        <taxon>eudicotyledons</taxon>
        <taxon>Gunneridae</taxon>
        <taxon>Pentapetalae</taxon>
        <taxon>rosids</taxon>
        <taxon>fabids</taxon>
        <taxon>Fabales</taxon>
        <taxon>Fabaceae</taxon>
        <taxon>Cercidoideae</taxon>
        <taxon>Cercideae</taxon>
        <taxon>Bauhiniinae</taxon>
        <taxon>Bauhinia</taxon>
    </lineage>
</organism>
<evidence type="ECO:0000313" key="1">
    <source>
        <dbReference type="EMBL" id="KAI4353094.1"/>
    </source>
</evidence>
<name>A0ACB9PYI7_BAUVA</name>
<comment type="caution">
    <text evidence="1">The sequence shown here is derived from an EMBL/GenBank/DDBJ whole genome shotgun (WGS) entry which is preliminary data.</text>
</comment>
<reference evidence="1 2" key="1">
    <citation type="journal article" date="2022" name="DNA Res.">
        <title>Chromosomal-level genome assembly of the orchid tree Bauhinia variegata (Leguminosae; Cercidoideae) supports the allotetraploid origin hypothesis of Bauhinia.</title>
        <authorList>
            <person name="Zhong Y."/>
            <person name="Chen Y."/>
            <person name="Zheng D."/>
            <person name="Pang J."/>
            <person name="Liu Y."/>
            <person name="Luo S."/>
            <person name="Meng S."/>
            <person name="Qian L."/>
            <person name="Wei D."/>
            <person name="Dai S."/>
            <person name="Zhou R."/>
        </authorList>
    </citation>
    <scope>NUCLEOTIDE SEQUENCE [LARGE SCALE GENOMIC DNA]</scope>
    <source>
        <strain evidence="1">BV-YZ2020</strain>
    </source>
</reference>
<keyword evidence="2" id="KW-1185">Reference proteome</keyword>
<evidence type="ECO:0000313" key="2">
    <source>
        <dbReference type="Proteomes" id="UP000828941"/>
    </source>
</evidence>
<proteinExistence type="predicted"/>
<dbReference type="EMBL" id="CM039427">
    <property type="protein sequence ID" value="KAI4353094.1"/>
    <property type="molecule type" value="Genomic_DNA"/>
</dbReference>
<gene>
    <name evidence="1" type="ORF">L6164_002068</name>
</gene>
<sequence length="124" mass="13812">MGSPVVLTSDARNGFTIRSVSILNNRLHQSCDIAIQVEKDLKLSSELLDVKLRMIGYHQLQNAATATCVALYLRNLGWRILDESIRTGLEDTCLLGRSQFLTYRESELLGLVGSTILLDGGWFL</sequence>
<dbReference type="Proteomes" id="UP000828941">
    <property type="component" value="Chromosome 2"/>
</dbReference>
<accession>A0ACB9PYI7</accession>
<protein>
    <submittedName>
        <fullName evidence="1">Uncharacterized protein</fullName>
    </submittedName>
</protein>